<proteinExistence type="predicted"/>
<dbReference type="AlphaFoldDB" id="A0AAN7A3P1"/>
<protein>
    <recommendedName>
        <fullName evidence="4">Secreted protein</fullName>
    </recommendedName>
</protein>
<keyword evidence="3" id="KW-1185">Reference proteome</keyword>
<evidence type="ECO:0000313" key="2">
    <source>
        <dbReference type="EMBL" id="KAK4171217.1"/>
    </source>
</evidence>
<dbReference type="Pfam" id="PF14273">
    <property type="entry name" value="DUF4360"/>
    <property type="match status" value="1"/>
</dbReference>
<feature type="chain" id="PRO_5042964546" description="Secreted protein" evidence="1">
    <location>
        <begin position="16"/>
        <end position="183"/>
    </location>
</feature>
<organism evidence="2 3">
    <name type="scientific">Triangularia setosa</name>
    <dbReference type="NCBI Taxonomy" id="2587417"/>
    <lineage>
        <taxon>Eukaryota</taxon>
        <taxon>Fungi</taxon>
        <taxon>Dikarya</taxon>
        <taxon>Ascomycota</taxon>
        <taxon>Pezizomycotina</taxon>
        <taxon>Sordariomycetes</taxon>
        <taxon>Sordariomycetidae</taxon>
        <taxon>Sordariales</taxon>
        <taxon>Podosporaceae</taxon>
        <taxon>Triangularia</taxon>
    </lineage>
</organism>
<keyword evidence="1" id="KW-0732">Signal</keyword>
<reference evidence="2" key="1">
    <citation type="journal article" date="2023" name="Mol. Phylogenet. Evol.">
        <title>Genome-scale phylogeny and comparative genomics of the fungal order Sordariales.</title>
        <authorList>
            <person name="Hensen N."/>
            <person name="Bonometti L."/>
            <person name="Westerberg I."/>
            <person name="Brannstrom I.O."/>
            <person name="Guillou S."/>
            <person name="Cros-Aarteil S."/>
            <person name="Calhoun S."/>
            <person name="Haridas S."/>
            <person name="Kuo A."/>
            <person name="Mondo S."/>
            <person name="Pangilinan J."/>
            <person name="Riley R."/>
            <person name="LaButti K."/>
            <person name="Andreopoulos B."/>
            <person name="Lipzen A."/>
            <person name="Chen C."/>
            <person name="Yan M."/>
            <person name="Daum C."/>
            <person name="Ng V."/>
            <person name="Clum A."/>
            <person name="Steindorff A."/>
            <person name="Ohm R.A."/>
            <person name="Martin F."/>
            <person name="Silar P."/>
            <person name="Natvig D.O."/>
            <person name="Lalanne C."/>
            <person name="Gautier V."/>
            <person name="Ament-Velasquez S.L."/>
            <person name="Kruys A."/>
            <person name="Hutchinson M.I."/>
            <person name="Powell A.J."/>
            <person name="Barry K."/>
            <person name="Miller A.N."/>
            <person name="Grigoriev I.V."/>
            <person name="Debuchy R."/>
            <person name="Gladieux P."/>
            <person name="Hiltunen Thoren M."/>
            <person name="Johannesson H."/>
        </authorList>
    </citation>
    <scope>NUCLEOTIDE SEQUENCE</scope>
    <source>
        <strain evidence="2">CBS 892.96</strain>
    </source>
</reference>
<evidence type="ECO:0008006" key="4">
    <source>
        <dbReference type="Google" id="ProtNLM"/>
    </source>
</evidence>
<gene>
    <name evidence="2" type="ORF">QBC36DRAFT_199812</name>
</gene>
<evidence type="ECO:0000313" key="3">
    <source>
        <dbReference type="Proteomes" id="UP001302321"/>
    </source>
</evidence>
<name>A0AAN7A3P1_9PEZI</name>
<comment type="caution">
    <text evidence="2">The sequence shown here is derived from an EMBL/GenBank/DDBJ whole genome shotgun (WGS) entry which is preliminary data.</text>
</comment>
<feature type="signal peptide" evidence="1">
    <location>
        <begin position="1"/>
        <end position="15"/>
    </location>
</feature>
<reference evidence="2" key="2">
    <citation type="submission" date="2023-05" db="EMBL/GenBank/DDBJ databases">
        <authorList>
            <consortium name="Lawrence Berkeley National Laboratory"/>
            <person name="Steindorff A."/>
            <person name="Hensen N."/>
            <person name="Bonometti L."/>
            <person name="Westerberg I."/>
            <person name="Brannstrom I.O."/>
            <person name="Guillou S."/>
            <person name="Cros-Aarteil S."/>
            <person name="Calhoun S."/>
            <person name="Haridas S."/>
            <person name="Kuo A."/>
            <person name="Mondo S."/>
            <person name="Pangilinan J."/>
            <person name="Riley R."/>
            <person name="Labutti K."/>
            <person name="Andreopoulos B."/>
            <person name="Lipzen A."/>
            <person name="Chen C."/>
            <person name="Yanf M."/>
            <person name="Daum C."/>
            <person name="Ng V."/>
            <person name="Clum A."/>
            <person name="Ohm R."/>
            <person name="Martin F."/>
            <person name="Silar P."/>
            <person name="Natvig D."/>
            <person name="Lalanne C."/>
            <person name="Gautier V."/>
            <person name="Ament-Velasquez S.L."/>
            <person name="Kruys A."/>
            <person name="Hutchinson M.I."/>
            <person name="Powell A.J."/>
            <person name="Barry K."/>
            <person name="Miller A.N."/>
            <person name="Grigoriev I.V."/>
            <person name="Debuchy R."/>
            <person name="Gladieux P."/>
            <person name="Thoren M.H."/>
            <person name="Johannesson H."/>
        </authorList>
    </citation>
    <scope>NUCLEOTIDE SEQUENCE</scope>
    <source>
        <strain evidence="2">CBS 892.96</strain>
    </source>
</reference>
<dbReference type="Proteomes" id="UP001302321">
    <property type="component" value="Unassembled WGS sequence"/>
</dbReference>
<accession>A0AAN7A3P1</accession>
<dbReference type="EMBL" id="MU866610">
    <property type="protein sequence ID" value="KAK4171217.1"/>
    <property type="molecule type" value="Genomic_DNA"/>
</dbReference>
<dbReference type="InterPro" id="IPR025649">
    <property type="entry name" value="DUF4360"/>
</dbReference>
<sequence length="183" mass="20502">MKLSVSLLLPLLVTSQETSLGAGARLRKQQYSGNGCPQGSANIAISETGKWITITYSKFRTYVGPNYLPTEKSRNYQFQLYISAPSNEFLPQGVQAVQYTFAGSGYEGHYTQLDVGVTAVHYSTYYFSDLDTFTISTLARFDGGELWRAPGRFYVEIQHLFVDFTVCSLSWLTALMGFKPKRP</sequence>
<evidence type="ECO:0000256" key="1">
    <source>
        <dbReference type="SAM" id="SignalP"/>
    </source>
</evidence>